<keyword evidence="1" id="KW-0812">Transmembrane</keyword>
<evidence type="ECO:0000313" key="2">
    <source>
        <dbReference type="EMBL" id="MBE1878431.1"/>
    </source>
</evidence>
<name>A0ABR9N431_9MICO</name>
<sequence>MTAPPDHPASCTCPSCWADRAEYRRHTAHGLAIVLGVVGGLTLLVVWFGLGRQSGEIFWVVFAFATIIGAVLRWPHHVERSNPNAHPRRVGAVGARVAVGIDIGLNAAVGVLLLLAATRVGPGQAIASVLHTIDSVSEQADLLGMRIEAALGLFVTVLWLTGLGLTGVIGSLIVAWRAVAGRGRRRYGEDWKGWRYGLGGLALLALAYLLLSYAVDTNWLGDAFP</sequence>
<feature type="transmembrane region" description="Helical" evidence="1">
    <location>
        <begin position="56"/>
        <end position="74"/>
    </location>
</feature>
<feature type="transmembrane region" description="Helical" evidence="1">
    <location>
        <begin position="95"/>
        <end position="117"/>
    </location>
</feature>
<evidence type="ECO:0000313" key="3">
    <source>
        <dbReference type="Proteomes" id="UP000625527"/>
    </source>
</evidence>
<gene>
    <name evidence="2" type="ORF">IHE71_22295</name>
</gene>
<keyword evidence="1" id="KW-0472">Membrane</keyword>
<organism evidence="2 3">
    <name type="scientific">Myceligenerans pegani</name>
    <dbReference type="NCBI Taxonomy" id="2776917"/>
    <lineage>
        <taxon>Bacteria</taxon>
        <taxon>Bacillati</taxon>
        <taxon>Actinomycetota</taxon>
        <taxon>Actinomycetes</taxon>
        <taxon>Micrococcales</taxon>
        <taxon>Promicromonosporaceae</taxon>
        <taxon>Myceligenerans</taxon>
    </lineage>
</organism>
<evidence type="ECO:0000256" key="1">
    <source>
        <dbReference type="SAM" id="Phobius"/>
    </source>
</evidence>
<protein>
    <recommendedName>
        <fullName evidence="4">Integral membrane protein</fullName>
    </recommendedName>
</protein>
<keyword evidence="1" id="KW-1133">Transmembrane helix</keyword>
<dbReference type="RefSeq" id="WP_192864957.1">
    <property type="nucleotide sequence ID" value="NZ_JADAQT010000108.1"/>
</dbReference>
<reference evidence="2 3" key="1">
    <citation type="submission" date="2020-10" db="EMBL/GenBank/DDBJ databases">
        <title>Myceligenerans pegani sp. nov., an endophytic actinomycete isolated from Peganum harmala L. in Xinjiang, China.</title>
        <authorList>
            <person name="Xin L."/>
        </authorList>
    </citation>
    <scope>NUCLEOTIDE SEQUENCE [LARGE SCALE GENOMIC DNA]</scope>
    <source>
        <strain evidence="2 3">TRM65318</strain>
    </source>
</reference>
<keyword evidence="3" id="KW-1185">Reference proteome</keyword>
<feature type="transmembrane region" description="Helical" evidence="1">
    <location>
        <begin position="30"/>
        <end position="50"/>
    </location>
</feature>
<dbReference type="EMBL" id="JADAQT010000108">
    <property type="protein sequence ID" value="MBE1878431.1"/>
    <property type="molecule type" value="Genomic_DNA"/>
</dbReference>
<comment type="caution">
    <text evidence="2">The sequence shown here is derived from an EMBL/GenBank/DDBJ whole genome shotgun (WGS) entry which is preliminary data.</text>
</comment>
<evidence type="ECO:0008006" key="4">
    <source>
        <dbReference type="Google" id="ProtNLM"/>
    </source>
</evidence>
<dbReference type="Proteomes" id="UP000625527">
    <property type="component" value="Unassembled WGS sequence"/>
</dbReference>
<proteinExistence type="predicted"/>
<accession>A0ABR9N431</accession>
<feature type="transmembrane region" description="Helical" evidence="1">
    <location>
        <begin position="151"/>
        <end position="176"/>
    </location>
</feature>
<feature type="transmembrane region" description="Helical" evidence="1">
    <location>
        <begin position="196"/>
        <end position="215"/>
    </location>
</feature>